<dbReference type="SMART" id="SM00283">
    <property type="entry name" value="MA"/>
    <property type="match status" value="1"/>
</dbReference>
<gene>
    <name evidence="10" type="ORF">BACCIP111883_01063</name>
</gene>
<dbReference type="PROSITE" id="PS50111">
    <property type="entry name" value="CHEMOTAXIS_TRANSDUC_2"/>
    <property type="match status" value="1"/>
</dbReference>
<dbReference type="CDD" id="cd06225">
    <property type="entry name" value="HAMP"/>
    <property type="match status" value="1"/>
</dbReference>
<keyword evidence="2" id="KW-1003">Cell membrane</keyword>
<dbReference type="EMBL" id="CAKJTJ010000004">
    <property type="protein sequence ID" value="CAG9620295.1"/>
    <property type="molecule type" value="Genomic_DNA"/>
</dbReference>
<evidence type="ECO:0000313" key="10">
    <source>
        <dbReference type="EMBL" id="CAG9620295.1"/>
    </source>
</evidence>
<dbReference type="InterPro" id="IPR003660">
    <property type="entry name" value="HAMP_dom"/>
</dbReference>
<dbReference type="InterPro" id="IPR004090">
    <property type="entry name" value="Chemotax_Me-accpt_rcpt"/>
</dbReference>
<feature type="transmembrane region" description="Helical" evidence="7">
    <location>
        <begin position="188"/>
        <end position="210"/>
    </location>
</feature>
<dbReference type="SMART" id="SM00304">
    <property type="entry name" value="HAMP"/>
    <property type="match status" value="1"/>
</dbReference>
<comment type="similarity">
    <text evidence="5">Belongs to the methyl-accepting chemotaxis (MCP) protein family.</text>
</comment>
<evidence type="ECO:0000256" key="6">
    <source>
        <dbReference type="PROSITE-ProRule" id="PRU00284"/>
    </source>
</evidence>
<dbReference type="CDD" id="cd11386">
    <property type="entry name" value="MCP_signal"/>
    <property type="match status" value="1"/>
</dbReference>
<evidence type="ECO:0000256" key="1">
    <source>
        <dbReference type="ARBA" id="ARBA00004236"/>
    </source>
</evidence>
<proteinExistence type="inferred from homology"/>
<keyword evidence="3 7" id="KW-0472">Membrane</keyword>
<evidence type="ECO:0000313" key="11">
    <source>
        <dbReference type="Proteomes" id="UP000789833"/>
    </source>
</evidence>
<feature type="domain" description="Methyl-accepting transducer" evidence="8">
    <location>
        <begin position="279"/>
        <end position="529"/>
    </location>
</feature>
<dbReference type="Gene3D" id="6.10.340.10">
    <property type="match status" value="1"/>
</dbReference>
<dbReference type="RefSeq" id="WP_230500230.1">
    <property type="nucleotide sequence ID" value="NZ_CAKJTJ010000004.1"/>
</dbReference>
<comment type="caution">
    <text evidence="10">The sequence shown here is derived from an EMBL/GenBank/DDBJ whole genome shotgun (WGS) entry which is preliminary data.</text>
</comment>
<dbReference type="PANTHER" id="PTHR32089:SF112">
    <property type="entry name" value="LYSOZYME-LIKE PROTEIN-RELATED"/>
    <property type="match status" value="1"/>
</dbReference>
<evidence type="ECO:0000259" key="8">
    <source>
        <dbReference type="PROSITE" id="PS50111"/>
    </source>
</evidence>
<dbReference type="PANTHER" id="PTHR32089">
    <property type="entry name" value="METHYL-ACCEPTING CHEMOTAXIS PROTEIN MCPB"/>
    <property type="match status" value="1"/>
</dbReference>
<reference evidence="10 11" key="1">
    <citation type="submission" date="2021-10" db="EMBL/GenBank/DDBJ databases">
        <authorList>
            <person name="Criscuolo A."/>
        </authorList>
    </citation>
    <scope>NUCLEOTIDE SEQUENCE [LARGE SCALE GENOMIC DNA]</scope>
    <source>
        <strain evidence="11">CIP 111883</strain>
    </source>
</reference>
<keyword evidence="4 6" id="KW-0807">Transducer</keyword>
<dbReference type="PRINTS" id="PR00260">
    <property type="entry name" value="CHEMTRNSDUCR"/>
</dbReference>
<dbReference type="Proteomes" id="UP000789833">
    <property type="component" value="Unassembled WGS sequence"/>
</dbReference>
<evidence type="ECO:0008006" key="12">
    <source>
        <dbReference type="Google" id="ProtNLM"/>
    </source>
</evidence>
<dbReference type="SUPFAM" id="SSF58104">
    <property type="entry name" value="Methyl-accepting chemotaxis protein (MCP) signaling domain"/>
    <property type="match status" value="1"/>
</dbReference>
<evidence type="ECO:0000256" key="7">
    <source>
        <dbReference type="SAM" id="Phobius"/>
    </source>
</evidence>
<organism evidence="10 11">
    <name type="scientific">Sutcliffiella rhizosphaerae</name>
    <dbReference type="NCBI Taxonomy" id="2880967"/>
    <lineage>
        <taxon>Bacteria</taxon>
        <taxon>Bacillati</taxon>
        <taxon>Bacillota</taxon>
        <taxon>Bacilli</taxon>
        <taxon>Bacillales</taxon>
        <taxon>Bacillaceae</taxon>
        <taxon>Sutcliffiella</taxon>
    </lineage>
</organism>
<dbReference type="Gene3D" id="1.10.287.950">
    <property type="entry name" value="Methyl-accepting chemotaxis protein"/>
    <property type="match status" value="1"/>
</dbReference>
<keyword evidence="7" id="KW-0812">Transmembrane</keyword>
<keyword evidence="7" id="KW-1133">Transmembrane helix</keyword>
<protein>
    <recommendedName>
        <fullName evidence="12">Methyl-accepting chemotaxis protein</fullName>
    </recommendedName>
</protein>
<comment type="subcellular location">
    <subcellularLocation>
        <location evidence="1">Cell membrane</location>
    </subcellularLocation>
</comment>
<dbReference type="PROSITE" id="PS50885">
    <property type="entry name" value="HAMP"/>
    <property type="match status" value="1"/>
</dbReference>
<evidence type="ECO:0000256" key="4">
    <source>
        <dbReference type="ARBA" id="ARBA00023224"/>
    </source>
</evidence>
<dbReference type="InterPro" id="IPR004089">
    <property type="entry name" value="MCPsignal_dom"/>
</dbReference>
<name>A0ABM8YK38_9BACI</name>
<sequence>MKNLFNFKSIRIKILTGFAFVTLLTLILAGINGFSIKNINEDTNDMINRQLPLLIANEQMAYNISQRIALTRGYVLLGDSSYKEDFNRFTEESVPYEEQILSLSTSEKAREMINQSKEFERIVREEVFVQYDNGNRDVATQIIVTKVQPLARGIMQGYVDLTAERETEIQEAGENIIAYGNFTAQTGIIVSVLVLVLAGVIGTFTASLITRPIKKVMERMNLIANGDLSQPPLETNARDEIGQLVKDTNLMNDNIRELLNEINIVSQTVNSQSEELTQSANEVKDGSLQVASTMEQLASGSEAQANSASTLSSTMESFSVEVKEANQKGEQIYQSSNHIQSLSSEGTEFMNSSVEQMALIDGIVQNAVGKVNGLNERSNEISQLVSVIKEVADQTNLLALNAAIEAARAGEHGRGFAVVADEVRKLAEEVSKSVMSITSIVTSILEETNEVTTSLEVGYKEVQKGTSQIKVTGDKFTVINEAVSAMGEHIQQISQNLSGITTSTMEVNQSFEEIAAVSEESAAGIEQTAASIQQTSSSMEEVAGSADHLAGQAEKLNELISRFKL</sequence>
<evidence type="ECO:0000256" key="5">
    <source>
        <dbReference type="ARBA" id="ARBA00029447"/>
    </source>
</evidence>
<dbReference type="Pfam" id="PF00672">
    <property type="entry name" value="HAMP"/>
    <property type="match status" value="1"/>
</dbReference>
<accession>A0ABM8YK38</accession>
<evidence type="ECO:0000256" key="3">
    <source>
        <dbReference type="ARBA" id="ARBA00023136"/>
    </source>
</evidence>
<feature type="domain" description="HAMP" evidence="9">
    <location>
        <begin position="207"/>
        <end position="260"/>
    </location>
</feature>
<keyword evidence="11" id="KW-1185">Reference proteome</keyword>
<evidence type="ECO:0000256" key="2">
    <source>
        <dbReference type="ARBA" id="ARBA00022475"/>
    </source>
</evidence>
<dbReference type="Pfam" id="PF00015">
    <property type="entry name" value="MCPsignal"/>
    <property type="match status" value="1"/>
</dbReference>
<evidence type="ECO:0000259" key="9">
    <source>
        <dbReference type="PROSITE" id="PS50885"/>
    </source>
</evidence>